<reference evidence="2" key="1">
    <citation type="submission" date="2014-09" db="EMBL/GenBank/DDBJ databases">
        <authorList>
            <person name="Mudge J."/>
            <person name="Ramaraj T."/>
            <person name="Lindquist I.E."/>
            <person name="Bharti A.K."/>
            <person name="Sundararajan A."/>
            <person name="Cameron C.T."/>
            <person name="Woodward J.E."/>
            <person name="May G.D."/>
            <person name="Brubaker C."/>
            <person name="Broadhvest J."/>
            <person name="Wilkins T.A."/>
        </authorList>
    </citation>
    <scope>NUCLEOTIDE SEQUENCE</scope>
    <source>
        <strain evidence="2">cv. AKA8401</strain>
    </source>
</reference>
<dbReference type="AlphaFoldDB" id="A0A0B0P205"/>
<evidence type="ECO:0000313" key="2">
    <source>
        <dbReference type="Proteomes" id="UP000032142"/>
    </source>
</evidence>
<accession>A0A0B0P205</accession>
<organism evidence="1 2">
    <name type="scientific">Gossypium arboreum</name>
    <name type="common">Tree cotton</name>
    <name type="synonym">Gossypium nanking</name>
    <dbReference type="NCBI Taxonomy" id="29729"/>
    <lineage>
        <taxon>Eukaryota</taxon>
        <taxon>Viridiplantae</taxon>
        <taxon>Streptophyta</taxon>
        <taxon>Embryophyta</taxon>
        <taxon>Tracheophyta</taxon>
        <taxon>Spermatophyta</taxon>
        <taxon>Magnoliopsida</taxon>
        <taxon>eudicotyledons</taxon>
        <taxon>Gunneridae</taxon>
        <taxon>Pentapetalae</taxon>
        <taxon>rosids</taxon>
        <taxon>malvids</taxon>
        <taxon>Malvales</taxon>
        <taxon>Malvaceae</taxon>
        <taxon>Malvoideae</taxon>
        <taxon>Gossypium</taxon>
    </lineage>
</organism>
<name>A0A0B0P205_GOSAR</name>
<proteinExistence type="predicted"/>
<gene>
    <name evidence="1" type="ORF">F383_25494</name>
</gene>
<dbReference type="EMBL" id="KN412171">
    <property type="protein sequence ID" value="KHG19095.1"/>
    <property type="molecule type" value="Genomic_DNA"/>
</dbReference>
<keyword evidence="2" id="KW-1185">Reference proteome</keyword>
<protein>
    <submittedName>
        <fullName evidence="1">Uncharacterized protein</fullName>
    </submittedName>
</protein>
<dbReference type="Proteomes" id="UP000032142">
    <property type="component" value="Unassembled WGS sequence"/>
</dbReference>
<evidence type="ECO:0000313" key="1">
    <source>
        <dbReference type="EMBL" id="KHG19095.1"/>
    </source>
</evidence>
<sequence>MWLLSRNCFSNENEIWVCHDLLIFVHDYSNDIRDKSQRHLC</sequence>